<evidence type="ECO:0000256" key="3">
    <source>
        <dbReference type="RuleBase" id="RU003718"/>
    </source>
</evidence>
<dbReference type="AlphaFoldDB" id="A0AA41S7E1"/>
<comment type="caution">
    <text evidence="6">The sequence shown here is derived from an EMBL/GenBank/DDBJ whole genome shotgun (WGS) entry which is preliminary data.</text>
</comment>
<evidence type="ECO:0000259" key="5">
    <source>
        <dbReference type="Pfam" id="PF26168"/>
    </source>
</evidence>
<dbReference type="SUPFAM" id="SSF53756">
    <property type="entry name" value="UDP-Glycosyltransferase/glycogen phosphorylase"/>
    <property type="match status" value="1"/>
</dbReference>
<dbReference type="InterPro" id="IPR002213">
    <property type="entry name" value="UDP_glucos_trans"/>
</dbReference>
<name>A0AA41S7E1_PAPNU</name>
<dbReference type="PANTHER" id="PTHR11926">
    <property type="entry name" value="GLUCOSYL/GLUCURONOSYL TRANSFERASES"/>
    <property type="match status" value="1"/>
</dbReference>
<feature type="domain" description="Glycosyltransferase N-terminal" evidence="5">
    <location>
        <begin position="12"/>
        <end position="143"/>
    </location>
</feature>
<dbReference type="PANTHER" id="PTHR11926:SF774">
    <property type="entry name" value="UDP-GLYCOSYLTRANSFERASE 85A1-RELATED"/>
    <property type="match status" value="1"/>
</dbReference>
<keyword evidence="7" id="KW-1185">Reference proteome</keyword>
<organism evidence="6 7">
    <name type="scientific">Papaver nudicaule</name>
    <name type="common">Iceland poppy</name>
    <dbReference type="NCBI Taxonomy" id="74823"/>
    <lineage>
        <taxon>Eukaryota</taxon>
        <taxon>Viridiplantae</taxon>
        <taxon>Streptophyta</taxon>
        <taxon>Embryophyta</taxon>
        <taxon>Tracheophyta</taxon>
        <taxon>Spermatophyta</taxon>
        <taxon>Magnoliopsida</taxon>
        <taxon>Ranunculales</taxon>
        <taxon>Papaveraceae</taxon>
        <taxon>Papaveroideae</taxon>
        <taxon>Papaver</taxon>
    </lineage>
</organism>
<evidence type="ECO:0000313" key="7">
    <source>
        <dbReference type="Proteomes" id="UP001177140"/>
    </source>
</evidence>
<dbReference type="FunFam" id="3.40.50.2000:FF:000055">
    <property type="entry name" value="Glycosyltransferase"/>
    <property type="match status" value="1"/>
</dbReference>
<dbReference type="Pfam" id="PF26168">
    <property type="entry name" value="Glyco_transf_N"/>
    <property type="match status" value="1"/>
</dbReference>
<proteinExistence type="inferred from homology"/>
<evidence type="ECO:0000313" key="6">
    <source>
        <dbReference type="EMBL" id="MCL7030839.1"/>
    </source>
</evidence>
<comment type="similarity">
    <text evidence="1 3">Belongs to the UDP-glycosyltransferase family.</text>
</comment>
<dbReference type="GO" id="GO:0080043">
    <property type="term" value="F:quercetin 3-O-glucosyltransferase activity"/>
    <property type="evidence" value="ECO:0007669"/>
    <property type="project" value="TreeGrafter"/>
</dbReference>
<protein>
    <recommendedName>
        <fullName evidence="4">Glycosyltransferase</fullName>
        <ecNumber evidence="4">2.4.1.-</ecNumber>
    </recommendedName>
</protein>
<evidence type="ECO:0000256" key="4">
    <source>
        <dbReference type="RuleBase" id="RU362057"/>
    </source>
</evidence>
<dbReference type="FunFam" id="3.40.50.2000:FF:000027">
    <property type="entry name" value="Glycosyltransferase"/>
    <property type="match status" value="1"/>
</dbReference>
<dbReference type="Proteomes" id="UP001177140">
    <property type="component" value="Unassembled WGS sequence"/>
</dbReference>
<dbReference type="InterPro" id="IPR058980">
    <property type="entry name" value="Glyco_transf_N"/>
</dbReference>
<evidence type="ECO:0000256" key="2">
    <source>
        <dbReference type="ARBA" id="ARBA00022679"/>
    </source>
</evidence>
<dbReference type="PROSITE" id="PS00375">
    <property type="entry name" value="UDPGT"/>
    <property type="match status" value="1"/>
</dbReference>
<accession>A0AA41S7E1</accession>
<dbReference type="Pfam" id="PF00201">
    <property type="entry name" value="UDPGT"/>
    <property type="match status" value="1"/>
</dbReference>
<reference evidence="6" key="1">
    <citation type="submission" date="2022-03" db="EMBL/GenBank/DDBJ databases">
        <title>A functionally conserved STORR gene fusion in Papaver species that diverged 16.8 million years ago.</title>
        <authorList>
            <person name="Catania T."/>
        </authorList>
    </citation>
    <scope>NUCLEOTIDE SEQUENCE</scope>
    <source>
        <strain evidence="6">S-191538</strain>
    </source>
</reference>
<gene>
    <name evidence="6" type="ORF">MKW94_002208</name>
</gene>
<evidence type="ECO:0000256" key="1">
    <source>
        <dbReference type="ARBA" id="ARBA00009995"/>
    </source>
</evidence>
<sequence>MASLPTQKPHAVCIPYPSQGHINPILQLAKYLHFRGFHITFVNTEFNQQRYLKSRGSANAIDGFQFETIPDGLPPSDSDSTQDVATLCASVRVNCLAPFIDLVTRLNDSPGVPNVSCIISDGAMSFTVKAAEQLNIPEVVFFTISACGYIGYAYYAELVERGLVPLKDESDLTNGYLDTPVDWIPGMEGIMRLKDFPSFMRTTDREATMLTVNIEHADLALRAKGLILNTFEDLEPRVLKTIRSTYPHEVFTIGPLHLLEHQMPESDSKSVGSSLWKEDASCLEWLNQWEPNSVIYVNFGSIAVMTAQQLTELAWGLSNSKHPFLWIIRPDVLSGDSAKVPKEFLEETKGRGMIASWCQQEKVLAHSSVGGFLTHSGWNSTLESISEGVPMICLPFFAEQQTNCRYVCTEWANGSEIDADVKKDEVERLVRELLDEEKGKEMRKKALDWKEKAQSAVKPGGSSYMNIERLINHVLSENSSEVAETKTSYVQIGRSVGAVAPPVSCYFG</sequence>
<dbReference type="EC" id="2.4.1.-" evidence="4"/>
<keyword evidence="2 3" id="KW-0808">Transferase</keyword>
<dbReference type="InterPro" id="IPR035595">
    <property type="entry name" value="UDP_glycos_trans_CS"/>
</dbReference>
<dbReference type="GO" id="GO:0080044">
    <property type="term" value="F:quercetin 7-O-glucosyltransferase activity"/>
    <property type="evidence" value="ECO:0007669"/>
    <property type="project" value="TreeGrafter"/>
</dbReference>
<dbReference type="EMBL" id="JAJJMA010105921">
    <property type="protein sequence ID" value="MCL7030839.1"/>
    <property type="molecule type" value="Genomic_DNA"/>
</dbReference>
<dbReference type="CDD" id="cd03784">
    <property type="entry name" value="GT1_Gtf-like"/>
    <property type="match status" value="1"/>
</dbReference>
<keyword evidence="3" id="KW-0328">Glycosyltransferase</keyword>
<dbReference type="Gene3D" id="3.40.50.2000">
    <property type="entry name" value="Glycogen Phosphorylase B"/>
    <property type="match status" value="2"/>
</dbReference>